<reference evidence="1" key="1">
    <citation type="journal article" date="2021" name="Proc. Natl. Acad. Sci. U.S.A.">
        <title>A Catalog of Tens of Thousands of Viruses from Human Metagenomes Reveals Hidden Associations with Chronic Diseases.</title>
        <authorList>
            <person name="Tisza M.J."/>
            <person name="Buck C.B."/>
        </authorList>
    </citation>
    <scope>NUCLEOTIDE SEQUENCE</scope>
    <source>
        <strain evidence="1">CtXXl13</strain>
    </source>
</reference>
<accession>A0A8S5TJS4</accession>
<evidence type="ECO:0000313" key="1">
    <source>
        <dbReference type="EMBL" id="DAF63255.1"/>
    </source>
</evidence>
<protein>
    <submittedName>
        <fullName evidence="1">Uncharacterized protein</fullName>
    </submittedName>
</protein>
<dbReference type="EMBL" id="BK032836">
    <property type="protein sequence ID" value="DAF63255.1"/>
    <property type="molecule type" value="Genomic_DNA"/>
</dbReference>
<proteinExistence type="predicted"/>
<name>A0A8S5TJS4_9CAUD</name>
<organism evidence="1">
    <name type="scientific">Myoviridae sp. ctXXl13</name>
    <dbReference type="NCBI Taxonomy" id="2827691"/>
    <lineage>
        <taxon>Viruses</taxon>
        <taxon>Duplodnaviria</taxon>
        <taxon>Heunggongvirae</taxon>
        <taxon>Uroviricota</taxon>
        <taxon>Caudoviricetes</taxon>
    </lineage>
</organism>
<sequence>MTSVGFGEETMLDYKIYDKRYKTNTLQLWDNLANTYGVDLDIGLYKYFVNLTNVKVYNNNVGKYKSLMRLTKEICKDWCKIVFTDDYCVDVGLDTEFLINHTPVIADDLEIGCKITDRYIICADKPIIDKEIKSLERYTEAKYAYDIVVDNRF</sequence>